<keyword evidence="3" id="KW-0378">Hydrolase</keyword>
<comment type="function">
    <text evidence="1">Involved in the modulation of the specificity of the ClpAP-mediated ATP-dependent protein degradation.</text>
</comment>
<dbReference type="SUPFAM" id="SSF54736">
    <property type="entry name" value="ClpS-like"/>
    <property type="match status" value="1"/>
</dbReference>
<dbReference type="GO" id="GO:0008233">
    <property type="term" value="F:peptidase activity"/>
    <property type="evidence" value="ECO:0007669"/>
    <property type="project" value="UniProtKB-KW"/>
</dbReference>
<keyword evidence="3" id="KW-0645">Protease</keyword>
<accession>A0A5S9IIH4</accession>
<dbReference type="PANTHER" id="PTHR33473:SF19">
    <property type="entry name" value="ATP-DEPENDENT CLP PROTEASE ADAPTER PROTEIN CLPS"/>
    <property type="match status" value="1"/>
</dbReference>
<dbReference type="EMBL" id="AP019860">
    <property type="protein sequence ID" value="BBM82458.1"/>
    <property type="molecule type" value="Genomic_DNA"/>
</dbReference>
<evidence type="ECO:0000313" key="4">
    <source>
        <dbReference type="Proteomes" id="UP000326354"/>
    </source>
</evidence>
<dbReference type="InterPro" id="IPR014719">
    <property type="entry name" value="Ribosomal_bL12_C/ClpS-like"/>
</dbReference>
<sequence>MDKHELDDIVITQKKEKLQRPKMYRVYLHNDDYTLQEFVEFVLQEVFFKSYEEARKIMLEAHMKGISIVGIYTYEVANDGIQQVEIYAEKLGYPLLCTMEEIDI</sequence>
<feature type="domain" description="Adaptor protein ClpS core" evidence="2">
    <location>
        <begin position="20"/>
        <end position="98"/>
    </location>
</feature>
<dbReference type="InterPro" id="IPR022935">
    <property type="entry name" value="ClpS"/>
</dbReference>
<comment type="similarity">
    <text evidence="1">Belongs to the ClpS family.</text>
</comment>
<dbReference type="PANTHER" id="PTHR33473">
    <property type="entry name" value="ATP-DEPENDENT CLP PROTEASE ADAPTER PROTEIN CLPS1, CHLOROPLASTIC"/>
    <property type="match status" value="1"/>
</dbReference>
<dbReference type="KEGG" id="uam:UABAM_00801"/>
<dbReference type="HAMAP" id="MF_00302">
    <property type="entry name" value="ClpS"/>
    <property type="match status" value="1"/>
</dbReference>
<comment type="subunit">
    <text evidence="1">Binds to the N-terminal domain of the chaperone ClpA.</text>
</comment>
<evidence type="ECO:0000256" key="1">
    <source>
        <dbReference type="HAMAP-Rule" id="MF_00302"/>
    </source>
</evidence>
<name>A0A5S9IIH4_UABAM</name>
<proteinExistence type="inferred from homology"/>
<dbReference type="FunFam" id="3.30.1390.10:FF:000002">
    <property type="entry name" value="ATP-dependent Clp protease adapter protein ClpS"/>
    <property type="match status" value="1"/>
</dbReference>
<dbReference type="Proteomes" id="UP000326354">
    <property type="component" value="Chromosome"/>
</dbReference>
<reference evidence="3 4" key="1">
    <citation type="submission" date="2019-08" db="EMBL/GenBank/DDBJ databases">
        <title>Complete genome sequence of Candidatus Uab amorphum.</title>
        <authorList>
            <person name="Shiratori T."/>
            <person name="Suzuki S."/>
            <person name="Kakizawa Y."/>
            <person name="Ishida K."/>
        </authorList>
    </citation>
    <scope>NUCLEOTIDE SEQUENCE [LARGE SCALE GENOMIC DNA]</scope>
    <source>
        <strain evidence="3 4">SRT547</strain>
    </source>
</reference>
<dbReference type="GO" id="GO:0006508">
    <property type="term" value="P:proteolysis"/>
    <property type="evidence" value="ECO:0007669"/>
    <property type="project" value="UniProtKB-UniRule"/>
</dbReference>
<dbReference type="OrthoDB" id="9796121at2"/>
<dbReference type="Gene3D" id="3.30.1390.10">
    <property type="match status" value="1"/>
</dbReference>
<keyword evidence="4" id="KW-1185">Reference proteome</keyword>
<dbReference type="AlphaFoldDB" id="A0A5S9IIH4"/>
<dbReference type="RefSeq" id="WP_151966700.1">
    <property type="nucleotide sequence ID" value="NZ_AP019860.1"/>
</dbReference>
<dbReference type="Pfam" id="PF02617">
    <property type="entry name" value="ClpS"/>
    <property type="match status" value="1"/>
</dbReference>
<evidence type="ECO:0000313" key="3">
    <source>
        <dbReference type="EMBL" id="BBM82458.1"/>
    </source>
</evidence>
<dbReference type="InterPro" id="IPR003769">
    <property type="entry name" value="ClpS_core"/>
</dbReference>
<evidence type="ECO:0000259" key="2">
    <source>
        <dbReference type="Pfam" id="PF02617"/>
    </source>
</evidence>
<dbReference type="GO" id="GO:0030163">
    <property type="term" value="P:protein catabolic process"/>
    <property type="evidence" value="ECO:0007669"/>
    <property type="project" value="InterPro"/>
</dbReference>
<gene>
    <name evidence="1" type="primary">clpS</name>
    <name evidence="3" type="ORF">UABAM_00801</name>
</gene>
<protein>
    <recommendedName>
        <fullName evidence="1">ATP-dependent Clp protease adapter protein ClpS</fullName>
    </recommendedName>
</protein>
<organism evidence="3 4">
    <name type="scientific">Uabimicrobium amorphum</name>
    <dbReference type="NCBI Taxonomy" id="2596890"/>
    <lineage>
        <taxon>Bacteria</taxon>
        <taxon>Pseudomonadati</taxon>
        <taxon>Planctomycetota</taxon>
        <taxon>Candidatus Uabimicrobiia</taxon>
        <taxon>Candidatus Uabimicrobiales</taxon>
        <taxon>Candidatus Uabimicrobiaceae</taxon>
        <taxon>Candidatus Uabimicrobium</taxon>
    </lineage>
</organism>